<comment type="caution">
    <text evidence="2">The sequence shown here is derived from an EMBL/GenBank/DDBJ whole genome shotgun (WGS) entry which is preliminary data.</text>
</comment>
<dbReference type="InterPro" id="IPR015095">
    <property type="entry name" value="AlkB_hom8_N"/>
</dbReference>
<dbReference type="EMBL" id="NHOQ01000756">
    <property type="protein sequence ID" value="PWA28636.1"/>
    <property type="molecule type" value="Genomic_DNA"/>
</dbReference>
<dbReference type="Pfam" id="PF09004">
    <property type="entry name" value="ALKBH8_N"/>
    <property type="match status" value="1"/>
</dbReference>
<evidence type="ECO:0000259" key="1">
    <source>
        <dbReference type="Pfam" id="PF09004"/>
    </source>
</evidence>
<keyword evidence="3" id="KW-1185">Reference proteome</keyword>
<organism evidence="2 3">
    <name type="scientific">Gambusia affinis</name>
    <name type="common">Western mosquitofish</name>
    <name type="synonym">Heterandria affinis</name>
    <dbReference type="NCBI Taxonomy" id="33528"/>
    <lineage>
        <taxon>Eukaryota</taxon>
        <taxon>Metazoa</taxon>
        <taxon>Chordata</taxon>
        <taxon>Craniata</taxon>
        <taxon>Vertebrata</taxon>
        <taxon>Euteleostomi</taxon>
        <taxon>Actinopterygii</taxon>
        <taxon>Neopterygii</taxon>
        <taxon>Teleostei</taxon>
        <taxon>Neoteleostei</taxon>
        <taxon>Acanthomorphata</taxon>
        <taxon>Ovalentaria</taxon>
        <taxon>Atherinomorphae</taxon>
        <taxon>Cyprinodontiformes</taxon>
        <taxon>Poeciliidae</taxon>
        <taxon>Poeciliinae</taxon>
        <taxon>Gambusia</taxon>
    </lineage>
</organism>
<dbReference type="GO" id="GO:0008168">
    <property type="term" value="F:methyltransferase activity"/>
    <property type="evidence" value="ECO:0007669"/>
    <property type="project" value="InterPro"/>
</dbReference>
<dbReference type="GO" id="GO:0016706">
    <property type="term" value="F:2-oxoglutarate-dependent dioxygenase activity"/>
    <property type="evidence" value="ECO:0007669"/>
    <property type="project" value="InterPro"/>
</dbReference>
<sequence>MVDWFCCVSDRRSGLFSVGKFGCFQRADSFGTDPDEEPKVLTEPHTPLLINDKVVEVISSTKFLGVQITDNLSWTTRITSLVKQAQQRLHFLRRMRRASLPPPILSTFHRGTIESLLTSSVSIWSGSCK</sequence>
<accession>A0A315VZ40</accession>
<gene>
    <name evidence="2" type="ORF">CCH79_00019845</name>
</gene>
<protein>
    <recommendedName>
        <fullName evidence="1">Alkylated DNA repair protein AlkB homologue 8 N-terminal domain-containing protein</fullName>
    </recommendedName>
</protein>
<name>A0A315VZ40_GAMAF</name>
<dbReference type="Proteomes" id="UP000250572">
    <property type="component" value="Unassembled WGS sequence"/>
</dbReference>
<evidence type="ECO:0000313" key="2">
    <source>
        <dbReference type="EMBL" id="PWA28636.1"/>
    </source>
</evidence>
<evidence type="ECO:0000313" key="3">
    <source>
        <dbReference type="Proteomes" id="UP000250572"/>
    </source>
</evidence>
<feature type="domain" description="Alkylated DNA repair protein AlkB homologue 8 N-terminal" evidence="1">
    <location>
        <begin position="74"/>
        <end position="115"/>
    </location>
</feature>
<dbReference type="AlphaFoldDB" id="A0A315VZ40"/>
<reference evidence="2 3" key="1">
    <citation type="journal article" date="2018" name="G3 (Bethesda)">
        <title>A High-Quality Reference Genome for the Invasive Mosquitofish Gambusia affinis Using a Chicago Library.</title>
        <authorList>
            <person name="Hoffberg S.L."/>
            <person name="Troendle N.J."/>
            <person name="Glenn T.C."/>
            <person name="Mahmud O."/>
            <person name="Louha S."/>
            <person name="Chalopin D."/>
            <person name="Bennetzen J.L."/>
            <person name="Mauricio R."/>
        </authorList>
    </citation>
    <scope>NUCLEOTIDE SEQUENCE [LARGE SCALE GENOMIC DNA]</scope>
    <source>
        <strain evidence="2">NE01/NJP1002.9</strain>
        <tissue evidence="2">Muscle</tissue>
    </source>
</reference>
<proteinExistence type="predicted"/>